<dbReference type="RefSeq" id="WP_076033700.1">
    <property type="nucleotide sequence ID" value="NZ_CP016898.1"/>
</dbReference>
<accession>A0A1P8ENL5</accession>
<keyword evidence="1" id="KW-0614">Plasmid</keyword>
<organism evidence="1 2">
    <name type="scientific">Acinetobacter soli</name>
    <dbReference type="NCBI Taxonomy" id="487316"/>
    <lineage>
        <taxon>Bacteria</taxon>
        <taxon>Pseudomonadati</taxon>
        <taxon>Pseudomonadota</taxon>
        <taxon>Gammaproteobacteria</taxon>
        <taxon>Moraxellales</taxon>
        <taxon>Moraxellaceae</taxon>
        <taxon>Acinetobacter</taxon>
    </lineage>
</organism>
<dbReference type="Gene3D" id="3.40.50.300">
    <property type="entry name" value="P-loop containing nucleotide triphosphate hydrolases"/>
    <property type="match status" value="1"/>
</dbReference>
<dbReference type="KEGG" id="asol:BEN76_16710"/>
<dbReference type="SUPFAM" id="SSF52540">
    <property type="entry name" value="P-loop containing nucleoside triphosphate hydrolases"/>
    <property type="match status" value="1"/>
</dbReference>
<dbReference type="EMBL" id="CP016898">
    <property type="protein sequence ID" value="APV37692.1"/>
    <property type="molecule type" value="Genomic_DNA"/>
</dbReference>
<dbReference type="AlphaFoldDB" id="A0A1P8ENL5"/>
<protein>
    <submittedName>
        <fullName evidence="1">Uncharacterized protein</fullName>
    </submittedName>
</protein>
<sequence length="313" mass="35978">MPNTNHLNCPIHGDYQKFKNDPNQNCPHCEKLKIESEQSIPIIKSLLKTKVVQVGCEEHGFKQIEVPESIDFKTLCYECERNKNEKLFSTAKQGRIDEEYRKASLPANTLGMGFNRLDQTQSERQGIICQALTAMIMTILEKGDAISAKNILFTGGMGTGKTLMMSIFLQNIIKRSFKNQSSLDPNDLSINNRLRCFFITEAQIIQTIKESWNKESKESYKRFIHKLSTVPILAIDDVGSIESSSHLFEMYTSVIDERYKRRLPILMTSNVTHEEIHKIIGTRPTDRLLESERALVIRCDWQSYRRRNGLSVI</sequence>
<evidence type="ECO:0000313" key="1">
    <source>
        <dbReference type="EMBL" id="APV37692.1"/>
    </source>
</evidence>
<reference evidence="1 2" key="1">
    <citation type="submission" date="2016-08" db="EMBL/GenBank/DDBJ databases">
        <title>Complete genome sequence of Acinetobacter baylyi strain GFJ2.</title>
        <authorList>
            <person name="Tabata M."/>
            <person name="Kuboki S."/>
            <person name="Gibu N."/>
            <person name="Kinouchi Y."/>
            <person name="Vangnai A."/>
            <person name="Kasai D."/>
            <person name="Fukuda M."/>
        </authorList>
    </citation>
    <scope>NUCLEOTIDE SEQUENCE [LARGE SCALE GENOMIC DNA]</scope>
    <source>
        <strain evidence="1 2">GFJ2</strain>
        <plasmid evidence="2">Plasmid pgfj2</plasmid>
    </source>
</reference>
<name>A0A1P8ENL5_9GAMM</name>
<dbReference type="GO" id="GO:0005524">
    <property type="term" value="F:ATP binding"/>
    <property type="evidence" value="ECO:0007669"/>
    <property type="project" value="InterPro"/>
</dbReference>
<geneLocation type="plasmid" evidence="2">
    <name>pgfj2</name>
</geneLocation>
<evidence type="ECO:0000313" key="2">
    <source>
        <dbReference type="Proteomes" id="UP000185674"/>
    </source>
</evidence>
<dbReference type="InterPro" id="IPR027417">
    <property type="entry name" value="P-loop_NTPase"/>
</dbReference>
<dbReference type="PANTHER" id="PTHR30050:SF4">
    <property type="entry name" value="ATP-BINDING PROTEIN RV3427C IN INSERTION SEQUENCE-RELATED"/>
    <property type="match status" value="1"/>
</dbReference>
<dbReference type="PANTHER" id="PTHR30050">
    <property type="entry name" value="CHROMOSOMAL REPLICATION INITIATOR PROTEIN DNAA"/>
    <property type="match status" value="1"/>
</dbReference>
<gene>
    <name evidence="1" type="ORF">BEN76_16710</name>
</gene>
<proteinExistence type="predicted"/>
<dbReference type="GO" id="GO:0006260">
    <property type="term" value="P:DNA replication"/>
    <property type="evidence" value="ECO:0007669"/>
    <property type="project" value="TreeGrafter"/>
</dbReference>
<dbReference type="Proteomes" id="UP000185674">
    <property type="component" value="Plasmid pGFJ2"/>
</dbReference>